<evidence type="ECO:0000313" key="1">
    <source>
        <dbReference type="EMBL" id="PPK81036.1"/>
    </source>
</evidence>
<dbReference type="Proteomes" id="UP000237749">
    <property type="component" value="Unassembled WGS sequence"/>
</dbReference>
<keyword evidence="2" id="KW-1185">Reference proteome</keyword>
<reference evidence="1 2" key="1">
    <citation type="submission" date="2018-02" db="EMBL/GenBank/DDBJ databases">
        <title>Genomic Encyclopedia of Archaeal and Bacterial Type Strains, Phase II (KMG-II): from individual species to whole genera.</title>
        <authorList>
            <person name="Goeker M."/>
        </authorList>
    </citation>
    <scope>NUCLEOTIDE SEQUENCE [LARGE SCALE GENOMIC DNA]</scope>
    <source>
        <strain evidence="1 2">DSM 3808</strain>
    </source>
</reference>
<dbReference type="EMBL" id="PTJA01000005">
    <property type="protein sequence ID" value="PPK81036.1"/>
    <property type="molecule type" value="Genomic_DNA"/>
</dbReference>
<proteinExistence type="predicted"/>
<dbReference type="InterPro" id="IPR010181">
    <property type="entry name" value="CGCAxxGCC_motif"/>
</dbReference>
<protein>
    <submittedName>
        <fullName evidence="1">C_GCAxxG_C_C family probable redox protein</fullName>
    </submittedName>
</protein>
<dbReference type="NCBIfam" id="TIGR01909">
    <property type="entry name" value="C_GCAxxG_C_C"/>
    <property type="match status" value="1"/>
</dbReference>
<gene>
    <name evidence="1" type="ORF">BXY41_105255</name>
</gene>
<dbReference type="SUPFAM" id="SSF48695">
    <property type="entry name" value="Multiheme cytochromes"/>
    <property type="match status" value="1"/>
</dbReference>
<dbReference type="OrthoDB" id="9791535at2"/>
<dbReference type="InterPro" id="IPR036280">
    <property type="entry name" value="Multihaem_cyt_sf"/>
</dbReference>
<name>A0A2S6HTF3_9FIRM</name>
<evidence type="ECO:0000313" key="2">
    <source>
        <dbReference type="Proteomes" id="UP000237749"/>
    </source>
</evidence>
<comment type="caution">
    <text evidence="1">The sequence shown here is derived from an EMBL/GenBank/DDBJ whole genome shotgun (WGS) entry which is preliminary data.</text>
</comment>
<organism evidence="1 2">
    <name type="scientific">Lacrimispora xylanisolvens</name>
    <dbReference type="NCBI Taxonomy" id="384636"/>
    <lineage>
        <taxon>Bacteria</taxon>
        <taxon>Bacillati</taxon>
        <taxon>Bacillota</taxon>
        <taxon>Clostridia</taxon>
        <taxon>Lachnospirales</taxon>
        <taxon>Lachnospiraceae</taxon>
        <taxon>Lacrimispora</taxon>
    </lineage>
</organism>
<dbReference type="AlphaFoldDB" id="A0A2S6HTF3"/>
<dbReference type="Pfam" id="PF09719">
    <property type="entry name" value="C_GCAxxG_C_C"/>
    <property type="match status" value="1"/>
</dbReference>
<accession>A0A2S6HTF3</accession>
<sequence>MEMKKEVSVQKIKKDAEELFRGGFFCSEAVVSSIRDNFELDVPDMVIAMASGFPVGIGRSKCVCGAVSGGVMSLGLFFGRTRQGDPKVEKNLLLANELHDYFKTANGKNSLCCRVLTKEFDMASGEHKEQCIAFTGLVAEKVAQIIVREFELVNIDELVTAG</sequence>
<dbReference type="RefSeq" id="WP_104437018.1">
    <property type="nucleotide sequence ID" value="NZ_PTJA01000005.1"/>
</dbReference>